<proteinExistence type="predicted"/>
<dbReference type="EMBL" id="CM056812">
    <property type="protein sequence ID" value="KAJ8617914.1"/>
    <property type="molecule type" value="Genomic_DNA"/>
</dbReference>
<comment type="caution">
    <text evidence="1">The sequence shown here is derived from an EMBL/GenBank/DDBJ whole genome shotgun (WGS) entry which is preliminary data.</text>
</comment>
<dbReference type="Proteomes" id="UP001234297">
    <property type="component" value="Chromosome 4"/>
</dbReference>
<gene>
    <name evidence="1" type="ORF">MRB53_014100</name>
</gene>
<evidence type="ECO:0000313" key="1">
    <source>
        <dbReference type="EMBL" id="KAJ8617914.1"/>
    </source>
</evidence>
<sequence>MVEDDRLCKRLHKDNPCIKFFHRGQAEIPHVHSQVQGELSVYSCWLDATTISSNTQVLDSKHSTEDTEISSIPPQYNSLPVSNTIAPITDNVTTVDSLDDIDGNHDATSDDNADTSTSVNIDNSTTVSSSSIPIGTTTSRGIITAPSSPIPMHHYSTRSKDGTLKPRVLPFLTASQIEKTPSKPKSIKYMLFDIQSGAKPCMRR</sequence>
<evidence type="ECO:0000313" key="2">
    <source>
        <dbReference type="Proteomes" id="UP001234297"/>
    </source>
</evidence>
<name>A0ACC2K9X3_PERAE</name>
<keyword evidence="2" id="KW-1185">Reference proteome</keyword>
<accession>A0ACC2K9X3</accession>
<organism evidence="1 2">
    <name type="scientific">Persea americana</name>
    <name type="common">Avocado</name>
    <dbReference type="NCBI Taxonomy" id="3435"/>
    <lineage>
        <taxon>Eukaryota</taxon>
        <taxon>Viridiplantae</taxon>
        <taxon>Streptophyta</taxon>
        <taxon>Embryophyta</taxon>
        <taxon>Tracheophyta</taxon>
        <taxon>Spermatophyta</taxon>
        <taxon>Magnoliopsida</taxon>
        <taxon>Magnoliidae</taxon>
        <taxon>Laurales</taxon>
        <taxon>Lauraceae</taxon>
        <taxon>Persea</taxon>
    </lineage>
</organism>
<protein>
    <submittedName>
        <fullName evidence="1">Uncharacterized protein</fullName>
    </submittedName>
</protein>
<reference evidence="1 2" key="1">
    <citation type="journal article" date="2022" name="Hortic Res">
        <title>A haplotype resolved chromosomal level avocado genome allows analysis of novel avocado genes.</title>
        <authorList>
            <person name="Nath O."/>
            <person name="Fletcher S.J."/>
            <person name="Hayward A."/>
            <person name="Shaw L.M."/>
            <person name="Masouleh A.K."/>
            <person name="Furtado A."/>
            <person name="Henry R.J."/>
            <person name="Mitter N."/>
        </authorList>
    </citation>
    <scope>NUCLEOTIDE SEQUENCE [LARGE SCALE GENOMIC DNA]</scope>
    <source>
        <strain evidence="2">cv. Hass</strain>
    </source>
</reference>